<evidence type="ECO:0000313" key="3">
    <source>
        <dbReference type="Proteomes" id="UP000739538"/>
    </source>
</evidence>
<keyword evidence="1" id="KW-0812">Transmembrane</keyword>
<gene>
    <name evidence="2" type="ORF">KDA27_14780</name>
</gene>
<proteinExistence type="predicted"/>
<feature type="transmembrane region" description="Helical" evidence="1">
    <location>
        <begin position="359"/>
        <end position="379"/>
    </location>
</feature>
<name>A0A956ND43_UNCEI</name>
<dbReference type="AlphaFoldDB" id="A0A956ND43"/>
<sequence>MSIPSRRSALPTVQHTALAALVCLLLAQAVGSLRWRMEHDTPLLHYAAYLMETYGAVPYRDLFETSMPGTFGFHYLVGRLFGYGDLAFRWVDLSLLALLLAATYRFMSRFGRQVGAWSAVVFGIVYFSHGQTMSLQRDYIGIVPIALSLLLIPRGERGPSRGWSTARVGLVRFAFVGLLFGSSFLIKPHLIVGLPLVWAALYSHRRDPRGRSFADGLSCAAASGLAFLLPTVVAVTWLVSQQAWDPFVSMVTDYLPLHQVLTGSHEIVSGKERASYLIAASIRLGGYIFLALSALCGYVCAFHRVRSSGAGSRNTGASASRTPGVEVRDETMARSLNLLVLCAASYAVYPTLAGKFWPYHYAPLAYFLSISGGLCLLGWRQGIGWRQGLDVHGEATNGGRVDARTSWPHTVGRWVPFLALITFLTLQVDLPNCARVAYHDVRSDRPAHAPKGGRVDEIAAWLTERLEPGDTVQPLDWTGGSVHAMLLAKTRLATRFLHDYEFYHHVSTPYVQELRTSFLSQFEDAAPRFVIEVFDASKPWVSGLDTSRSFPELEAVLRTDYSVAFAGDGYRIYERTKG</sequence>
<reference evidence="2" key="2">
    <citation type="journal article" date="2021" name="Microbiome">
        <title>Successional dynamics and alternative stable states in a saline activated sludge microbial community over 9 years.</title>
        <authorList>
            <person name="Wang Y."/>
            <person name="Ye J."/>
            <person name="Ju F."/>
            <person name="Liu L."/>
            <person name="Boyd J.A."/>
            <person name="Deng Y."/>
            <person name="Parks D.H."/>
            <person name="Jiang X."/>
            <person name="Yin X."/>
            <person name="Woodcroft B.J."/>
            <person name="Tyson G.W."/>
            <person name="Hugenholtz P."/>
            <person name="Polz M.F."/>
            <person name="Zhang T."/>
        </authorList>
    </citation>
    <scope>NUCLEOTIDE SEQUENCE</scope>
    <source>
        <strain evidence="2">HKST-UBA02</strain>
    </source>
</reference>
<dbReference type="EMBL" id="JAGQHS010000080">
    <property type="protein sequence ID" value="MCA9757067.1"/>
    <property type="molecule type" value="Genomic_DNA"/>
</dbReference>
<feature type="transmembrane region" description="Helical" evidence="1">
    <location>
        <begin position="284"/>
        <end position="303"/>
    </location>
</feature>
<comment type="caution">
    <text evidence="2">The sequence shown here is derived from an EMBL/GenBank/DDBJ whole genome shotgun (WGS) entry which is preliminary data.</text>
</comment>
<feature type="transmembrane region" description="Helical" evidence="1">
    <location>
        <begin position="186"/>
        <end position="204"/>
    </location>
</feature>
<dbReference type="Proteomes" id="UP000739538">
    <property type="component" value="Unassembled WGS sequence"/>
</dbReference>
<reference evidence="2" key="1">
    <citation type="submission" date="2020-04" db="EMBL/GenBank/DDBJ databases">
        <authorList>
            <person name="Zhang T."/>
        </authorList>
    </citation>
    <scope>NUCLEOTIDE SEQUENCE</scope>
    <source>
        <strain evidence="2">HKST-UBA02</strain>
    </source>
</reference>
<feature type="transmembrane region" description="Helical" evidence="1">
    <location>
        <begin position="216"/>
        <end position="239"/>
    </location>
</feature>
<evidence type="ECO:0000256" key="1">
    <source>
        <dbReference type="SAM" id="Phobius"/>
    </source>
</evidence>
<keyword evidence="1" id="KW-0472">Membrane</keyword>
<accession>A0A956ND43</accession>
<organism evidence="2 3">
    <name type="scientific">Eiseniibacteriota bacterium</name>
    <dbReference type="NCBI Taxonomy" id="2212470"/>
    <lineage>
        <taxon>Bacteria</taxon>
        <taxon>Candidatus Eiseniibacteriota</taxon>
    </lineage>
</organism>
<feature type="transmembrane region" description="Helical" evidence="1">
    <location>
        <begin position="87"/>
        <end position="107"/>
    </location>
</feature>
<protein>
    <submittedName>
        <fullName evidence="2">Uncharacterized protein</fullName>
    </submittedName>
</protein>
<evidence type="ECO:0000313" key="2">
    <source>
        <dbReference type="EMBL" id="MCA9757067.1"/>
    </source>
</evidence>
<feature type="transmembrane region" description="Helical" evidence="1">
    <location>
        <begin position="336"/>
        <end position="353"/>
    </location>
</feature>
<keyword evidence="1" id="KW-1133">Transmembrane helix</keyword>
<feature type="transmembrane region" description="Helical" evidence="1">
    <location>
        <begin position="114"/>
        <end position="129"/>
    </location>
</feature>